<dbReference type="InterPro" id="IPR003594">
    <property type="entry name" value="HATPase_dom"/>
</dbReference>
<dbReference type="PROSITE" id="PS50109">
    <property type="entry name" value="HIS_KIN"/>
    <property type="match status" value="1"/>
</dbReference>
<feature type="domain" description="HAMP" evidence="10">
    <location>
        <begin position="185"/>
        <end position="237"/>
    </location>
</feature>
<dbReference type="Gene3D" id="1.10.287.130">
    <property type="match status" value="1"/>
</dbReference>
<evidence type="ECO:0000313" key="12">
    <source>
        <dbReference type="Proteomes" id="UP001317705"/>
    </source>
</evidence>
<feature type="transmembrane region" description="Helical" evidence="8">
    <location>
        <begin position="167"/>
        <end position="186"/>
    </location>
</feature>
<evidence type="ECO:0000259" key="9">
    <source>
        <dbReference type="PROSITE" id="PS50109"/>
    </source>
</evidence>
<dbReference type="RefSeq" id="WP_282002617.1">
    <property type="nucleotide sequence ID" value="NZ_AP027151.1"/>
</dbReference>
<dbReference type="InterPro" id="IPR036097">
    <property type="entry name" value="HisK_dim/P_sf"/>
</dbReference>
<dbReference type="InterPro" id="IPR005467">
    <property type="entry name" value="His_kinase_dom"/>
</dbReference>
<dbReference type="EMBL" id="AP027151">
    <property type="protein sequence ID" value="BDV42274.1"/>
    <property type="molecule type" value="Genomic_DNA"/>
</dbReference>
<dbReference type="PROSITE" id="PS50885">
    <property type="entry name" value="HAMP"/>
    <property type="match status" value="1"/>
</dbReference>
<evidence type="ECO:0000256" key="5">
    <source>
        <dbReference type="ARBA" id="ARBA00022679"/>
    </source>
</evidence>
<dbReference type="SUPFAM" id="SSF158472">
    <property type="entry name" value="HAMP domain-like"/>
    <property type="match status" value="1"/>
</dbReference>
<dbReference type="InterPro" id="IPR003660">
    <property type="entry name" value="HAMP_dom"/>
</dbReference>
<dbReference type="EC" id="2.7.13.3" evidence="3"/>
<dbReference type="PANTHER" id="PTHR42878">
    <property type="entry name" value="TWO-COMPONENT HISTIDINE KINASE"/>
    <property type="match status" value="1"/>
</dbReference>
<gene>
    <name evidence="11" type="ORF">GURASL_11970</name>
</gene>
<dbReference type="Pfam" id="PF00512">
    <property type="entry name" value="HisKA"/>
    <property type="match status" value="1"/>
</dbReference>
<evidence type="ECO:0000256" key="6">
    <source>
        <dbReference type="ARBA" id="ARBA00022777"/>
    </source>
</evidence>
<dbReference type="SMART" id="SM00388">
    <property type="entry name" value="HisKA"/>
    <property type="match status" value="1"/>
</dbReference>
<dbReference type="CDD" id="cd06225">
    <property type="entry name" value="HAMP"/>
    <property type="match status" value="1"/>
</dbReference>
<evidence type="ECO:0000256" key="7">
    <source>
        <dbReference type="SAM" id="Coils"/>
    </source>
</evidence>
<comment type="catalytic activity">
    <reaction evidence="1">
        <text>ATP + protein L-histidine = ADP + protein N-phospho-L-histidine.</text>
        <dbReference type="EC" id="2.7.13.3"/>
    </reaction>
</comment>
<evidence type="ECO:0000256" key="8">
    <source>
        <dbReference type="SAM" id="Phobius"/>
    </source>
</evidence>
<dbReference type="CDD" id="cd00082">
    <property type="entry name" value="HisKA"/>
    <property type="match status" value="1"/>
</dbReference>
<keyword evidence="12" id="KW-1185">Reference proteome</keyword>
<dbReference type="SUPFAM" id="SSF47384">
    <property type="entry name" value="Homodimeric domain of signal transducing histidine kinase"/>
    <property type="match status" value="1"/>
</dbReference>
<keyword evidence="6" id="KW-0418">Kinase</keyword>
<keyword evidence="8" id="KW-1133">Transmembrane helix</keyword>
<dbReference type="SMART" id="SM00304">
    <property type="entry name" value="HAMP"/>
    <property type="match status" value="1"/>
</dbReference>
<dbReference type="SUPFAM" id="SSF55874">
    <property type="entry name" value="ATPase domain of HSP90 chaperone/DNA topoisomerase II/histidine kinase"/>
    <property type="match status" value="1"/>
</dbReference>
<feature type="transmembrane region" description="Helical" evidence="8">
    <location>
        <begin position="9"/>
        <end position="28"/>
    </location>
</feature>
<keyword evidence="5" id="KW-0808">Transferase</keyword>
<name>A0ABN6VPM4_9BACT</name>
<evidence type="ECO:0000256" key="1">
    <source>
        <dbReference type="ARBA" id="ARBA00000085"/>
    </source>
</evidence>
<dbReference type="Gene3D" id="3.30.565.10">
    <property type="entry name" value="Histidine kinase-like ATPase, C-terminal domain"/>
    <property type="match status" value="1"/>
</dbReference>
<dbReference type="InterPro" id="IPR003661">
    <property type="entry name" value="HisK_dim/P_dom"/>
</dbReference>
<dbReference type="InterPro" id="IPR004358">
    <property type="entry name" value="Sig_transdc_His_kin-like_C"/>
</dbReference>
<dbReference type="InterPro" id="IPR036890">
    <property type="entry name" value="HATPase_C_sf"/>
</dbReference>
<dbReference type="Pfam" id="PF00672">
    <property type="entry name" value="HAMP"/>
    <property type="match status" value="1"/>
</dbReference>
<comment type="subcellular location">
    <subcellularLocation>
        <location evidence="2">Membrane</location>
    </subcellularLocation>
</comment>
<feature type="domain" description="Histidine kinase" evidence="9">
    <location>
        <begin position="312"/>
        <end position="522"/>
    </location>
</feature>
<evidence type="ECO:0000256" key="3">
    <source>
        <dbReference type="ARBA" id="ARBA00012438"/>
    </source>
</evidence>
<dbReference type="Proteomes" id="UP001317705">
    <property type="component" value="Chromosome"/>
</dbReference>
<dbReference type="PANTHER" id="PTHR42878:SF15">
    <property type="entry name" value="BACTERIOPHYTOCHROME"/>
    <property type="match status" value="1"/>
</dbReference>
<feature type="coiled-coil region" evidence="7">
    <location>
        <begin position="260"/>
        <end position="305"/>
    </location>
</feature>
<dbReference type="InterPro" id="IPR050351">
    <property type="entry name" value="BphY/WalK/GraS-like"/>
</dbReference>
<dbReference type="PRINTS" id="PR00344">
    <property type="entry name" value="BCTRLSENSOR"/>
</dbReference>
<accession>A0ABN6VPM4</accession>
<proteinExistence type="predicted"/>
<organism evidence="11 12">
    <name type="scientific">Geotalea uraniireducens</name>
    <dbReference type="NCBI Taxonomy" id="351604"/>
    <lineage>
        <taxon>Bacteria</taxon>
        <taxon>Pseudomonadati</taxon>
        <taxon>Thermodesulfobacteriota</taxon>
        <taxon>Desulfuromonadia</taxon>
        <taxon>Geobacterales</taxon>
        <taxon>Geobacteraceae</taxon>
        <taxon>Geotalea</taxon>
    </lineage>
</organism>
<keyword evidence="8" id="KW-0812">Transmembrane</keyword>
<dbReference type="SMART" id="SM00387">
    <property type="entry name" value="HATPase_c"/>
    <property type="match status" value="1"/>
</dbReference>
<evidence type="ECO:0000259" key="10">
    <source>
        <dbReference type="PROSITE" id="PS50885"/>
    </source>
</evidence>
<evidence type="ECO:0000256" key="4">
    <source>
        <dbReference type="ARBA" id="ARBA00022553"/>
    </source>
</evidence>
<evidence type="ECO:0000313" key="11">
    <source>
        <dbReference type="EMBL" id="BDV42274.1"/>
    </source>
</evidence>
<keyword evidence="8" id="KW-0472">Membrane</keyword>
<keyword evidence="7" id="KW-0175">Coiled coil</keyword>
<keyword evidence="4" id="KW-0597">Phosphoprotein</keyword>
<evidence type="ECO:0000256" key="2">
    <source>
        <dbReference type="ARBA" id="ARBA00004370"/>
    </source>
</evidence>
<reference evidence="11 12" key="1">
    <citation type="submission" date="2022-12" db="EMBL/GenBank/DDBJ databases">
        <title>Polyphasic characterization of Geotalea uranireducens NIT-SL11 newly isolated from a complex of sewage sludge and microbially reduced graphene oxide.</title>
        <authorList>
            <person name="Xie L."/>
            <person name="Yoshida N."/>
            <person name="Meng L."/>
        </authorList>
    </citation>
    <scope>NUCLEOTIDE SEQUENCE [LARGE SCALE GENOMIC DNA]</scope>
    <source>
        <strain evidence="11 12">NIT-SL11</strain>
    </source>
</reference>
<dbReference type="Pfam" id="PF02518">
    <property type="entry name" value="HATPase_c"/>
    <property type="match status" value="1"/>
</dbReference>
<sequence>MLTTFRSRLLGGAIGIFILLGISVLAYIRSSLQETLTSELQKRGISIARHFAVVAVDPILTENRIALQLLTLDHHQHEEDIAYLFVQTPDHRLLAHTFGKTFPPALQGINQPKPGQEFRIQELHTEQGLIYDIAAPILAGELGTVHLGMSGEAIAGEVTKVTRNSCWIVIAILAAGTLLTLVFTGAMTHQIDELRQGAEELGRGNLARRLRIVTGDEIGMLAASFNRMAENLEQTTVSRDCVQELNTSLEQTVRERTRELTDANRLLQNEVAERRQAEGEIRRLNADLERRVAERTAQLESSNRELESFCYSVSHDLLAPLRHISGYSRALMEEYGPALDRQGMHYLDRLDHAGTELGVLIDDLLQLSRVNQADIHHESVDLSILATTLADQFRELAPERAVTFTIAPAVRVVGDPSLLRLVLQNLLQNAWKYTARAPEARIEFNTAERGGHPVYFVRDNGIGFDMAHADKLFGAFQRLVRADEFEGTGIGLATVQRIIHRHGGRVWAEGEPGKGATFFFTL</sequence>
<protein>
    <recommendedName>
        <fullName evidence="3">histidine kinase</fullName>
        <ecNumber evidence="3">2.7.13.3</ecNumber>
    </recommendedName>
</protein>
<dbReference type="Gene3D" id="6.10.340.10">
    <property type="match status" value="1"/>
</dbReference>